<evidence type="ECO:0000256" key="2">
    <source>
        <dbReference type="PROSITE-ProRule" id="PRU00708"/>
    </source>
</evidence>
<dbReference type="Pfam" id="PF20431">
    <property type="entry name" value="E_motif"/>
    <property type="match status" value="1"/>
</dbReference>
<dbReference type="AlphaFoldDB" id="A0AAD3T2X7"/>
<dbReference type="NCBIfam" id="TIGR00756">
    <property type="entry name" value="PPR"/>
    <property type="match status" value="3"/>
</dbReference>
<protein>
    <recommendedName>
        <fullName evidence="5">Pentatricopeptide repeat-containing protein</fullName>
    </recommendedName>
</protein>
<dbReference type="Pfam" id="PF01535">
    <property type="entry name" value="PPR"/>
    <property type="match status" value="4"/>
</dbReference>
<dbReference type="InterPro" id="IPR046848">
    <property type="entry name" value="E_motif"/>
</dbReference>
<dbReference type="FunFam" id="1.25.40.10:FF:000355">
    <property type="entry name" value="Pentatricopeptide repeat-containing protein"/>
    <property type="match status" value="1"/>
</dbReference>
<dbReference type="FunFam" id="1.25.40.10:FF:001139">
    <property type="entry name" value="Uncharacterized protein"/>
    <property type="match status" value="1"/>
</dbReference>
<sequence>MLLFIRQHGSRRLYSRSAIACAEFLEIRAPERALYPSTESAYASYLLQANSRLKELVKTGHLKDARELFDKMLQRDEISWTSLISGYVNAKDCEEALYLFTRMRLQPSLKMDPFIFSLVLKACAVYSNMNYGELIHSCSVKTGLINSVFVGSALLDMYAKTGKIWDCCQVFDELPLRNVVSWTAIITGLVNAGYNGKGLLYFSEMWKCKVQCDSYTFAIALKACADSCNLDHGREIHTQTIKKGFDLSSYVANTLATMYNKCGKLDYGLCLFRKMRSPDVVSWTTFITTYVRMGKGEVAFWEFMRMRESDVRPNEYTLAAVICGCANLGVIEWGEQLHAHVTRLGLMDSLSVANSIMTMYAKCGQLNSASQVFNVMVRRDIVSWSTVISGHSQSGYGEEAFRLLSWMRRERTEPTEFAVSSVLSVCGNMAILEQGRQLHAYVQKTGLEHTSMTRSALINMYSKCGSIKEASQIFNAVTNNDIVSWTAMINGYAEHGHSQEAIEIFQKIPQAGLKPDSITFIGVLTACSHAGLVDLGFHFFNSMASNYHINPSKEHYGCMIDLLCRAGRLTEAEDMINSMPYEQDEVVWSTLLRACRVHGNVECGRRTAEMILRLNPNCAGTHITLANIYSVKGKWWEAAEVRKMMKSKGVTKEPGSSWIKVKDLVTAFVSGDKSHPQCEYLYSVVDLLAAGTDVSPEDIEILLCDAQD</sequence>
<dbReference type="FunFam" id="1.25.40.10:FF:000366">
    <property type="entry name" value="Pentatricopeptide (PPR) repeat-containing protein"/>
    <property type="match status" value="1"/>
</dbReference>
<feature type="repeat" description="PPR" evidence="2">
    <location>
        <begin position="481"/>
        <end position="515"/>
    </location>
</feature>
<dbReference type="GO" id="GO:0003723">
    <property type="term" value="F:RNA binding"/>
    <property type="evidence" value="ECO:0007669"/>
    <property type="project" value="InterPro"/>
</dbReference>
<dbReference type="EMBL" id="BSYO01000024">
    <property type="protein sequence ID" value="GMH22505.1"/>
    <property type="molecule type" value="Genomic_DNA"/>
</dbReference>
<evidence type="ECO:0008006" key="5">
    <source>
        <dbReference type="Google" id="ProtNLM"/>
    </source>
</evidence>
<dbReference type="PANTHER" id="PTHR47926">
    <property type="entry name" value="PENTATRICOPEPTIDE REPEAT-CONTAINING PROTEIN"/>
    <property type="match status" value="1"/>
</dbReference>
<dbReference type="Pfam" id="PF12854">
    <property type="entry name" value="PPR_1"/>
    <property type="match status" value="1"/>
</dbReference>
<dbReference type="InterPro" id="IPR002885">
    <property type="entry name" value="PPR_rpt"/>
</dbReference>
<evidence type="ECO:0000313" key="4">
    <source>
        <dbReference type="Proteomes" id="UP001279734"/>
    </source>
</evidence>
<dbReference type="PANTHER" id="PTHR47926:SF532">
    <property type="entry name" value="PENTACOTRIPEPTIDE-REPEAT REGION OF PRORP DOMAIN-CONTAINING PROTEIN"/>
    <property type="match status" value="1"/>
</dbReference>
<evidence type="ECO:0000256" key="1">
    <source>
        <dbReference type="ARBA" id="ARBA00022737"/>
    </source>
</evidence>
<dbReference type="FunFam" id="1.25.40.10:FF:000031">
    <property type="entry name" value="Pentatricopeptide repeat-containing protein mitochondrial"/>
    <property type="match status" value="1"/>
</dbReference>
<dbReference type="Proteomes" id="UP001279734">
    <property type="component" value="Unassembled WGS sequence"/>
</dbReference>
<dbReference type="SUPFAM" id="SSF48452">
    <property type="entry name" value="TPR-like"/>
    <property type="match status" value="1"/>
</dbReference>
<dbReference type="InterPro" id="IPR046960">
    <property type="entry name" value="PPR_At4g14850-like_plant"/>
</dbReference>
<name>A0AAD3T2X7_NEPGR</name>
<dbReference type="Pfam" id="PF13041">
    <property type="entry name" value="PPR_2"/>
    <property type="match status" value="4"/>
</dbReference>
<reference evidence="3" key="1">
    <citation type="submission" date="2023-05" db="EMBL/GenBank/DDBJ databases">
        <title>Nepenthes gracilis genome sequencing.</title>
        <authorList>
            <person name="Fukushima K."/>
        </authorList>
    </citation>
    <scope>NUCLEOTIDE SEQUENCE</scope>
    <source>
        <strain evidence="3">SING2019-196</strain>
    </source>
</reference>
<keyword evidence="4" id="KW-1185">Reference proteome</keyword>
<feature type="repeat" description="PPR" evidence="2">
    <location>
        <begin position="279"/>
        <end position="313"/>
    </location>
</feature>
<evidence type="ECO:0000313" key="3">
    <source>
        <dbReference type="EMBL" id="GMH22505.1"/>
    </source>
</evidence>
<accession>A0AAD3T2X7</accession>
<dbReference type="PROSITE" id="PS51375">
    <property type="entry name" value="PPR"/>
    <property type="match status" value="4"/>
</dbReference>
<dbReference type="Gene3D" id="1.25.40.10">
    <property type="entry name" value="Tetratricopeptide repeat domain"/>
    <property type="match status" value="5"/>
</dbReference>
<proteinExistence type="predicted"/>
<keyword evidence="1" id="KW-0677">Repeat</keyword>
<dbReference type="InterPro" id="IPR011990">
    <property type="entry name" value="TPR-like_helical_dom_sf"/>
</dbReference>
<feature type="repeat" description="PPR" evidence="2">
    <location>
        <begin position="76"/>
        <end position="106"/>
    </location>
</feature>
<gene>
    <name evidence="3" type="ORF">Nepgr_024348</name>
</gene>
<comment type="caution">
    <text evidence="3">The sequence shown here is derived from an EMBL/GenBank/DDBJ whole genome shotgun (WGS) entry which is preliminary data.</text>
</comment>
<feature type="repeat" description="PPR" evidence="2">
    <location>
        <begin position="380"/>
        <end position="414"/>
    </location>
</feature>
<organism evidence="3 4">
    <name type="scientific">Nepenthes gracilis</name>
    <name type="common">Slender pitcher plant</name>
    <dbReference type="NCBI Taxonomy" id="150966"/>
    <lineage>
        <taxon>Eukaryota</taxon>
        <taxon>Viridiplantae</taxon>
        <taxon>Streptophyta</taxon>
        <taxon>Embryophyta</taxon>
        <taxon>Tracheophyta</taxon>
        <taxon>Spermatophyta</taxon>
        <taxon>Magnoliopsida</taxon>
        <taxon>eudicotyledons</taxon>
        <taxon>Gunneridae</taxon>
        <taxon>Pentapetalae</taxon>
        <taxon>Caryophyllales</taxon>
        <taxon>Nepenthaceae</taxon>
        <taxon>Nepenthes</taxon>
    </lineage>
</organism>
<dbReference type="GO" id="GO:0009451">
    <property type="term" value="P:RNA modification"/>
    <property type="evidence" value="ECO:0007669"/>
    <property type="project" value="InterPro"/>
</dbReference>